<dbReference type="InterPro" id="IPR047122">
    <property type="entry name" value="Trans-enoyl_RdTase-like"/>
</dbReference>
<reference evidence="4 5" key="1">
    <citation type="journal article" date="2024" name="Commun. Biol.">
        <title>Comparative genomic analysis of thermophilic fungi reveals convergent evolutionary adaptations and gene losses.</title>
        <authorList>
            <person name="Steindorff A.S."/>
            <person name="Aguilar-Pontes M.V."/>
            <person name="Robinson A.J."/>
            <person name="Andreopoulos B."/>
            <person name="LaButti K."/>
            <person name="Kuo A."/>
            <person name="Mondo S."/>
            <person name="Riley R."/>
            <person name="Otillar R."/>
            <person name="Haridas S."/>
            <person name="Lipzen A."/>
            <person name="Grimwood J."/>
            <person name="Schmutz J."/>
            <person name="Clum A."/>
            <person name="Reid I.D."/>
            <person name="Moisan M.C."/>
            <person name="Butler G."/>
            <person name="Nguyen T.T.M."/>
            <person name="Dewar K."/>
            <person name="Conant G."/>
            <person name="Drula E."/>
            <person name="Henrissat B."/>
            <person name="Hansel C."/>
            <person name="Singer S."/>
            <person name="Hutchinson M.I."/>
            <person name="de Vries R.P."/>
            <person name="Natvig D.O."/>
            <person name="Powell A.J."/>
            <person name="Tsang A."/>
            <person name="Grigoriev I.V."/>
        </authorList>
    </citation>
    <scope>NUCLEOTIDE SEQUENCE [LARGE SCALE GENOMIC DNA]</scope>
    <source>
        <strain evidence="4 5">CBS 494.80</strain>
    </source>
</reference>
<gene>
    <name evidence="4" type="ORF">VTL71DRAFT_4339</name>
</gene>
<dbReference type="EMBL" id="JAZHXI010000014">
    <property type="protein sequence ID" value="KAL2063845.1"/>
    <property type="molecule type" value="Genomic_DNA"/>
</dbReference>
<dbReference type="SUPFAM" id="SSF51735">
    <property type="entry name" value="NAD(P)-binding Rossmann-fold domains"/>
    <property type="match status" value="1"/>
</dbReference>
<dbReference type="Gene3D" id="3.90.180.10">
    <property type="entry name" value="Medium-chain alcohol dehydrogenases, catalytic domain"/>
    <property type="match status" value="1"/>
</dbReference>
<accession>A0ABR4C1S4</accession>
<dbReference type="Gene3D" id="3.40.50.720">
    <property type="entry name" value="NAD(P)-binding Rossmann-like Domain"/>
    <property type="match status" value="1"/>
</dbReference>
<dbReference type="SUPFAM" id="SSF50129">
    <property type="entry name" value="GroES-like"/>
    <property type="match status" value="1"/>
</dbReference>
<proteinExistence type="inferred from homology"/>
<organism evidence="4 5">
    <name type="scientific">Oculimacula yallundae</name>
    <dbReference type="NCBI Taxonomy" id="86028"/>
    <lineage>
        <taxon>Eukaryota</taxon>
        <taxon>Fungi</taxon>
        <taxon>Dikarya</taxon>
        <taxon>Ascomycota</taxon>
        <taxon>Pezizomycotina</taxon>
        <taxon>Leotiomycetes</taxon>
        <taxon>Helotiales</taxon>
        <taxon>Ploettnerulaceae</taxon>
        <taxon>Oculimacula</taxon>
    </lineage>
</organism>
<dbReference type="Proteomes" id="UP001595075">
    <property type="component" value="Unassembled WGS sequence"/>
</dbReference>
<evidence type="ECO:0000313" key="5">
    <source>
        <dbReference type="Proteomes" id="UP001595075"/>
    </source>
</evidence>
<protein>
    <recommendedName>
        <fullName evidence="3">Enoyl reductase (ER) domain-containing protein</fullName>
    </recommendedName>
</protein>
<evidence type="ECO:0000256" key="1">
    <source>
        <dbReference type="ARBA" id="ARBA00008072"/>
    </source>
</evidence>
<dbReference type="SMART" id="SM00829">
    <property type="entry name" value="PKS_ER"/>
    <property type="match status" value="1"/>
</dbReference>
<dbReference type="PANTHER" id="PTHR45348">
    <property type="entry name" value="HYPOTHETICAL OXIDOREDUCTASE (EUROFUNG)"/>
    <property type="match status" value="1"/>
</dbReference>
<dbReference type="InterPro" id="IPR013149">
    <property type="entry name" value="ADH-like_C"/>
</dbReference>
<dbReference type="CDD" id="cd08249">
    <property type="entry name" value="enoyl_reductase_like"/>
    <property type="match status" value="1"/>
</dbReference>
<comment type="caution">
    <text evidence="4">The sequence shown here is derived from an EMBL/GenBank/DDBJ whole genome shotgun (WGS) entry which is preliminary data.</text>
</comment>
<feature type="domain" description="Enoyl reductase (ER)" evidence="3">
    <location>
        <begin position="10"/>
        <end position="355"/>
    </location>
</feature>
<dbReference type="Pfam" id="PF08240">
    <property type="entry name" value="ADH_N"/>
    <property type="match status" value="1"/>
</dbReference>
<name>A0ABR4C1S4_9HELO</name>
<dbReference type="Pfam" id="PF00107">
    <property type="entry name" value="ADH_zinc_N"/>
    <property type="match status" value="1"/>
</dbReference>
<dbReference type="InterPro" id="IPR013154">
    <property type="entry name" value="ADH-like_N"/>
</dbReference>
<dbReference type="PANTHER" id="PTHR45348:SF2">
    <property type="entry name" value="ZINC-TYPE ALCOHOL DEHYDROGENASE-LIKE PROTEIN C2E1P3.01"/>
    <property type="match status" value="1"/>
</dbReference>
<keyword evidence="5" id="KW-1185">Reference proteome</keyword>
<dbReference type="InterPro" id="IPR020843">
    <property type="entry name" value="ER"/>
</dbReference>
<dbReference type="InterPro" id="IPR036291">
    <property type="entry name" value="NAD(P)-bd_dom_sf"/>
</dbReference>
<evidence type="ECO:0000259" key="3">
    <source>
        <dbReference type="SMART" id="SM00829"/>
    </source>
</evidence>
<evidence type="ECO:0000313" key="4">
    <source>
        <dbReference type="EMBL" id="KAL2063845.1"/>
    </source>
</evidence>
<dbReference type="InterPro" id="IPR011032">
    <property type="entry name" value="GroES-like_sf"/>
</dbReference>
<keyword evidence="2" id="KW-0560">Oxidoreductase</keyword>
<sequence length="358" mass="37821">MSIPLSFKAAVIPTARAQNVVTTRSLALLSPDEIGIRITATAINPVDWKMRDHEALLPSYPAVIGSDAAGIIVSLGSSIKNFAIGDRVFFQGIIGDYDSSTFQEYCKMPAALVGKTPHSVSDEQVAGVSLAIVAAVTAFYDKSGHGMTPPWDVGGDKVGNGKAVVILGGASSVGQYAIQMAKLSGFERVVTNASINNHELLRSLGADVVLDRAKSSPEDFKAALGNYPLDFVFDSISSSQTQVLGVQVLQVTNTVHGHLVVLYIVDPETPNPDAIALGTQNQPKVEVKQVLGIGSAPHLRYLSEPLFMYLGGDNGYIATGILKANRPKIVTGGLEAVEEALELNKKGVSAEKVVLVLK</sequence>
<evidence type="ECO:0000256" key="2">
    <source>
        <dbReference type="ARBA" id="ARBA00023002"/>
    </source>
</evidence>
<comment type="similarity">
    <text evidence="1">Belongs to the zinc-containing alcohol dehydrogenase family.</text>
</comment>